<proteinExistence type="predicted"/>
<dbReference type="EMBL" id="UINC01197023">
    <property type="protein sequence ID" value="SVE14297.1"/>
    <property type="molecule type" value="Genomic_DNA"/>
</dbReference>
<protein>
    <submittedName>
        <fullName evidence="1">Uncharacterized protein</fullName>
    </submittedName>
</protein>
<name>A0A383B2K1_9ZZZZ</name>
<sequence length="116" mass="13371">MKEKNISNAVVSLASNTPLYWLLARVHHHVTLFSSTALEALYFRVPTTLIDPIGESVFRDFVDDNTFNVTYDGKILAQLVQAERQVTKLDTRFVVDDQQEIFDNFCRTIYDDHSMV</sequence>
<reference evidence="1" key="1">
    <citation type="submission" date="2018-05" db="EMBL/GenBank/DDBJ databases">
        <authorList>
            <person name="Lanie J.A."/>
            <person name="Ng W.-L."/>
            <person name="Kazmierczak K.M."/>
            <person name="Andrzejewski T.M."/>
            <person name="Davidsen T.M."/>
            <person name="Wayne K.J."/>
            <person name="Tettelin H."/>
            <person name="Glass J.I."/>
            <person name="Rusch D."/>
            <person name="Podicherti R."/>
            <person name="Tsui H.-C.T."/>
            <person name="Winkler M.E."/>
        </authorList>
    </citation>
    <scope>NUCLEOTIDE SEQUENCE</scope>
</reference>
<organism evidence="1">
    <name type="scientific">marine metagenome</name>
    <dbReference type="NCBI Taxonomy" id="408172"/>
    <lineage>
        <taxon>unclassified sequences</taxon>
        <taxon>metagenomes</taxon>
        <taxon>ecological metagenomes</taxon>
    </lineage>
</organism>
<accession>A0A383B2K1</accession>
<dbReference type="AlphaFoldDB" id="A0A383B2K1"/>
<gene>
    <name evidence="1" type="ORF">METZ01_LOCUS467151</name>
</gene>
<evidence type="ECO:0000313" key="1">
    <source>
        <dbReference type="EMBL" id="SVE14297.1"/>
    </source>
</evidence>